<dbReference type="Gene3D" id="3.40.190.10">
    <property type="entry name" value="Periplasmic binding protein-like II"/>
    <property type="match status" value="2"/>
</dbReference>
<gene>
    <name evidence="1" type="ORF">AT746_06385</name>
</gene>
<evidence type="ECO:0000313" key="1">
    <source>
        <dbReference type="EMBL" id="ALT00362.1"/>
    </source>
</evidence>
<dbReference type="SUPFAM" id="SSF53850">
    <property type="entry name" value="Periplasmic binding protein-like II"/>
    <property type="match status" value="1"/>
</dbReference>
<proteinExistence type="predicted"/>
<dbReference type="AlphaFoldDB" id="A0A0U3B9W7"/>
<sequence>MSDEDSRHQYPLQLLEKALEKTGVKYQLTPTDKILLQSKALKQLKGNREVSVVWSMTDEQREEEYLPIRIPIYKGLIGMRIPLVRKADEDLLKYVQSMEKLNLFSPLSGHDWPDTKILQANGFAVVTEENYEQLFTQLAAGKGDFFPRSVVEVWQELGKHENLISESHIALHYPTAMYFFVNKNNQSLARLIESGLEKLISSGEFEQLFLAAHQQSLTKAELDKRRIFRLDNPVLPAATPLARDELWHQPKSPD</sequence>
<reference evidence="1 2" key="1">
    <citation type="submission" date="2015-12" db="EMBL/GenBank/DDBJ databases">
        <title>Complete genome of Lacimicrobium alkaliphilum KCTC 32984.</title>
        <authorList>
            <person name="Kim S.-G."/>
            <person name="Lee Y.-J."/>
        </authorList>
    </citation>
    <scope>NUCLEOTIDE SEQUENCE [LARGE SCALE GENOMIC DNA]</scope>
    <source>
        <strain evidence="1 2">YelD216</strain>
    </source>
</reference>
<protein>
    <submittedName>
        <fullName evidence="1">Amino acid ABC transporter substrate-binding protein</fullName>
    </submittedName>
</protein>
<organism evidence="1 2">
    <name type="scientific">Lacimicrobium alkaliphilum</name>
    <dbReference type="NCBI Taxonomy" id="1526571"/>
    <lineage>
        <taxon>Bacteria</taxon>
        <taxon>Pseudomonadati</taxon>
        <taxon>Pseudomonadota</taxon>
        <taxon>Gammaproteobacteria</taxon>
        <taxon>Alteromonadales</taxon>
        <taxon>Alteromonadaceae</taxon>
        <taxon>Lacimicrobium</taxon>
    </lineage>
</organism>
<dbReference type="Proteomes" id="UP000068447">
    <property type="component" value="Chromosome"/>
</dbReference>
<accession>A0A0U3B9W7</accession>
<evidence type="ECO:0000313" key="2">
    <source>
        <dbReference type="Proteomes" id="UP000068447"/>
    </source>
</evidence>
<keyword evidence="2" id="KW-1185">Reference proteome</keyword>
<name>A0A0U3B9W7_9ALTE</name>
<dbReference type="KEGG" id="lal:AT746_06385"/>
<dbReference type="EMBL" id="CP013650">
    <property type="protein sequence ID" value="ALT00362.1"/>
    <property type="molecule type" value="Genomic_DNA"/>
</dbReference>
<dbReference type="STRING" id="1526571.AT746_06385"/>